<dbReference type="InterPro" id="IPR001926">
    <property type="entry name" value="TrpB-like_PALP"/>
</dbReference>
<feature type="compositionally biased region" description="Low complexity" evidence="14">
    <location>
        <begin position="103"/>
        <end position="112"/>
    </location>
</feature>
<evidence type="ECO:0000256" key="12">
    <source>
        <dbReference type="ARBA" id="ARBA00047931"/>
    </source>
</evidence>
<dbReference type="EMBL" id="KZ819359">
    <property type="protein sequence ID" value="PWN44747.1"/>
    <property type="molecule type" value="Genomic_DNA"/>
</dbReference>
<comment type="catalytic activity">
    <reaction evidence="12">
        <text>O-acetyl-L-serine + hydrogen sulfide = L-cysteine + acetate</text>
        <dbReference type="Rhea" id="RHEA:14829"/>
        <dbReference type="ChEBI" id="CHEBI:29919"/>
        <dbReference type="ChEBI" id="CHEBI:30089"/>
        <dbReference type="ChEBI" id="CHEBI:35235"/>
        <dbReference type="ChEBI" id="CHEBI:58340"/>
        <dbReference type="EC" id="2.5.1.47"/>
    </reaction>
</comment>
<dbReference type="PANTHER" id="PTHR10314">
    <property type="entry name" value="CYSTATHIONINE BETA-SYNTHASE"/>
    <property type="match status" value="1"/>
</dbReference>
<dbReference type="GO" id="GO:0005741">
    <property type="term" value="C:mitochondrial outer membrane"/>
    <property type="evidence" value="ECO:0007669"/>
    <property type="project" value="UniProtKB-SubCell"/>
</dbReference>
<evidence type="ECO:0000256" key="11">
    <source>
        <dbReference type="ARBA" id="ARBA00023136"/>
    </source>
</evidence>
<dbReference type="FunFam" id="3.40.50.1100:FF:000049">
    <property type="entry name" value="Cysteine synthase, putative"/>
    <property type="match status" value="1"/>
</dbReference>
<dbReference type="InParanoid" id="A0A316W494"/>
<dbReference type="GO" id="GO:0006535">
    <property type="term" value="P:cysteine biosynthetic process from serine"/>
    <property type="evidence" value="ECO:0007669"/>
    <property type="project" value="InterPro"/>
</dbReference>
<keyword evidence="10" id="KW-0496">Mitochondrion</keyword>
<dbReference type="STRING" id="1522189.A0A316W494"/>
<evidence type="ECO:0000256" key="5">
    <source>
        <dbReference type="ARBA" id="ARBA00022679"/>
    </source>
</evidence>
<dbReference type="RefSeq" id="XP_025371907.1">
    <property type="nucleotide sequence ID" value="XM_025516882.1"/>
</dbReference>
<name>A0A316W494_9BASI</name>
<feature type="domain" description="Tryptophan synthase beta chain-like PALP" evidence="16">
    <location>
        <begin position="142"/>
        <end position="483"/>
    </location>
</feature>
<evidence type="ECO:0000313" key="18">
    <source>
        <dbReference type="Proteomes" id="UP000245783"/>
    </source>
</evidence>
<organism evidence="17 18">
    <name type="scientific">Ceraceosorus guamensis</name>
    <dbReference type="NCBI Taxonomy" id="1522189"/>
    <lineage>
        <taxon>Eukaryota</taxon>
        <taxon>Fungi</taxon>
        <taxon>Dikarya</taxon>
        <taxon>Basidiomycota</taxon>
        <taxon>Ustilaginomycotina</taxon>
        <taxon>Exobasidiomycetes</taxon>
        <taxon>Ceraceosorales</taxon>
        <taxon>Ceraceosoraceae</taxon>
        <taxon>Ceraceosorus</taxon>
    </lineage>
</organism>
<gene>
    <name evidence="17" type="ORF">IE81DRAFT_364735</name>
</gene>
<feature type="region of interest" description="Disordered" evidence="14">
    <location>
        <begin position="67"/>
        <end position="125"/>
    </location>
</feature>
<evidence type="ECO:0000256" key="4">
    <source>
        <dbReference type="ARBA" id="ARBA00012681"/>
    </source>
</evidence>
<evidence type="ECO:0000259" key="16">
    <source>
        <dbReference type="Pfam" id="PF00291"/>
    </source>
</evidence>
<feature type="compositionally biased region" description="Acidic residues" evidence="14">
    <location>
        <begin position="113"/>
        <end position="123"/>
    </location>
</feature>
<evidence type="ECO:0000313" key="17">
    <source>
        <dbReference type="EMBL" id="PWN44747.1"/>
    </source>
</evidence>
<dbReference type="GeneID" id="37038752"/>
<comment type="cofactor">
    <cofactor evidence="1">
        <name>pyridoxal 5'-phosphate</name>
        <dbReference type="ChEBI" id="CHEBI:597326"/>
    </cofactor>
</comment>
<evidence type="ECO:0000256" key="7">
    <source>
        <dbReference type="ARBA" id="ARBA00022787"/>
    </source>
</evidence>
<dbReference type="PROSITE" id="PS00901">
    <property type="entry name" value="CYS_SYNTHASE"/>
    <property type="match status" value="1"/>
</dbReference>
<evidence type="ECO:0000256" key="10">
    <source>
        <dbReference type="ARBA" id="ARBA00023128"/>
    </source>
</evidence>
<evidence type="ECO:0000256" key="14">
    <source>
        <dbReference type="SAM" id="MobiDB-lite"/>
    </source>
</evidence>
<keyword evidence="18" id="KW-1185">Reference proteome</keyword>
<evidence type="ECO:0000256" key="9">
    <source>
        <dbReference type="ARBA" id="ARBA00022989"/>
    </source>
</evidence>
<dbReference type="AlphaFoldDB" id="A0A316W494"/>
<dbReference type="SUPFAM" id="SSF53686">
    <property type="entry name" value="Tryptophan synthase beta subunit-like PLP-dependent enzymes"/>
    <property type="match status" value="1"/>
</dbReference>
<accession>A0A316W494</accession>
<evidence type="ECO:0000256" key="2">
    <source>
        <dbReference type="ARBA" id="ARBA00004572"/>
    </source>
</evidence>
<sequence>MSFTRSYTPEWLVEIYARASRNKSTFFLGVLSGLTLSLASLSTALIASQLRDARRREIQRRLRLAAARRERGANAGQRSKRRRRRRRSASGLQSDEWEQEDTGSSGYSNESSNESDDSEEDDSRDSWVDIEVKNGHVVRGVEGLIGNTPLMRINSLSELTGCEILGKAEFLNPGGSPKDRVALQILQDAEAARLLHPHTGSCIFEGTVGSTGISLATLAKAKGYRCSIVMPDDVALEKRQLLKCLGAEITLVRPRGIADPKHFVNEARKLAKAFGMTSIKGDAAENRSSRKEQDLVVSSKAKGGASEDPDALEERPRGFFADQFESESNYRAHYRGTGPEIWRQTGGFVSAFVCGAGTGGTLSGVSTYLKRRDAKVRIVLADPQGSSLFNRVKYGVLYSSTEAEGTRRRHQVDTVVEGIGLNRLTRNFSHGLNDDAVDDAERVTDQEAVKMSRFIARHDGLFLGSSSAVNLVAAVRTAVKLKQQTKHQQDHSSSSFSARLTFAFPMLGSGSTTAQSPGASHTYQGSSQSYDYNSSIYAPEEGEGQRAGLAQNAPVVVTILCDSGSRHLSRFWNDEALRELGLNPEDEDIAEMLQTGTTSPL</sequence>
<dbReference type="InterPro" id="IPR036052">
    <property type="entry name" value="TrpB-like_PALP_sf"/>
</dbReference>
<dbReference type="InterPro" id="IPR050214">
    <property type="entry name" value="Cys_Synth/Cystath_Beta-Synth"/>
</dbReference>
<evidence type="ECO:0000256" key="3">
    <source>
        <dbReference type="ARBA" id="ARBA00007103"/>
    </source>
</evidence>
<dbReference type="GO" id="GO:0004124">
    <property type="term" value="F:cysteine synthase activity"/>
    <property type="evidence" value="ECO:0007669"/>
    <property type="project" value="UniProtKB-EC"/>
</dbReference>
<dbReference type="Gene3D" id="3.40.50.1100">
    <property type="match status" value="2"/>
</dbReference>
<evidence type="ECO:0000256" key="13">
    <source>
        <dbReference type="ARBA" id="ARBA00078545"/>
    </source>
</evidence>
<protein>
    <recommendedName>
        <fullName evidence="4">cysteine synthase</fullName>
        <ecNumber evidence="4">2.5.1.47</ecNumber>
    </recommendedName>
    <alternativeName>
        <fullName evidence="13">Cysteine synthase-like protein</fullName>
    </alternativeName>
</protein>
<comment type="subcellular location">
    <subcellularLocation>
        <location evidence="2">Mitochondrion outer membrane</location>
        <topology evidence="2">Single-pass membrane protein</topology>
    </subcellularLocation>
</comment>
<dbReference type="Pfam" id="PF00291">
    <property type="entry name" value="PALP"/>
    <property type="match status" value="1"/>
</dbReference>
<evidence type="ECO:0000256" key="6">
    <source>
        <dbReference type="ARBA" id="ARBA00022692"/>
    </source>
</evidence>
<dbReference type="EC" id="2.5.1.47" evidence="4"/>
<reference evidence="17 18" key="1">
    <citation type="journal article" date="2018" name="Mol. Biol. Evol.">
        <title>Broad Genomic Sampling Reveals a Smut Pathogenic Ancestry of the Fungal Clade Ustilaginomycotina.</title>
        <authorList>
            <person name="Kijpornyongpan T."/>
            <person name="Mondo S.J."/>
            <person name="Barry K."/>
            <person name="Sandor L."/>
            <person name="Lee J."/>
            <person name="Lipzen A."/>
            <person name="Pangilinan J."/>
            <person name="LaButti K."/>
            <person name="Hainaut M."/>
            <person name="Henrissat B."/>
            <person name="Grigoriev I.V."/>
            <person name="Spatafora J.W."/>
            <person name="Aime M.C."/>
        </authorList>
    </citation>
    <scope>NUCLEOTIDE SEQUENCE [LARGE SCALE GENOMIC DNA]</scope>
    <source>
        <strain evidence="17 18">MCA 4658</strain>
    </source>
</reference>
<keyword evidence="11 15" id="KW-0472">Membrane</keyword>
<keyword evidence="6 15" id="KW-0812">Transmembrane</keyword>
<keyword evidence="7" id="KW-1000">Mitochondrion outer membrane</keyword>
<dbReference type="FunFam" id="3.40.50.1100:FF:000096">
    <property type="entry name" value="Related to cysteine synthase"/>
    <property type="match status" value="1"/>
</dbReference>
<dbReference type="CDD" id="cd01561">
    <property type="entry name" value="CBS_like"/>
    <property type="match status" value="1"/>
</dbReference>
<feature type="region of interest" description="Disordered" evidence="14">
    <location>
        <begin position="283"/>
        <end position="312"/>
    </location>
</feature>
<evidence type="ECO:0000256" key="8">
    <source>
        <dbReference type="ARBA" id="ARBA00022898"/>
    </source>
</evidence>
<dbReference type="InterPro" id="IPR001216">
    <property type="entry name" value="P-phosphate_BS"/>
</dbReference>
<feature type="compositionally biased region" description="Basic and acidic residues" evidence="14">
    <location>
        <begin position="283"/>
        <end position="294"/>
    </location>
</feature>
<keyword evidence="9 15" id="KW-1133">Transmembrane helix</keyword>
<dbReference type="Proteomes" id="UP000245783">
    <property type="component" value="Unassembled WGS sequence"/>
</dbReference>
<proteinExistence type="inferred from homology"/>
<evidence type="ECO:0000256" key="1">
    <source>
        <dbReference type="ARBA" id="ARBA00001933"/>
    </source>
</evidence>
<evidence type="ECO:0000256" key="15">
    <source>
        <dbReference type="SAM" id="Phobius"/>
    </source>
</evidence>
<comment type="similarity">
    <text evidence="3">Belongs to the cysteine synthase/cystathionine beta-synthase family.</text>
</comment>
<dbReference type="FunCoup" id="A0A316W494">
    <property type="interactions" value="210"/>
</dbReference>
<keyword evidence="8" id="KW-0663">Pyridoxal phosphate</keyword>
<feature type="transmembrane region" description="Helical" evidence="15">
    <location>
        <begin position="26"/>
        <end position="47"/>
    </location>
</feature>
<feature type="compositionally biased region" description="Basic residues" evidence="14">
    <location>
        <begin position="78"/>
        <end position="88"/>
    </location>
</feature>
<keyword evidence="5" id="KW-0808">Transferase</keyword>
<dbReference type="OrthoDB" id="10259545at2759"/>